<comment type="catalytic activity">
    <reaction evidence="7">
        <text>a UDP-3-O-[(3R)-3-hydroxyacyl]-alpha-D-glucosamine + a (3R)-hydroxyacyl-[ACP] = a UDP-2-N,3-O-bis[(3R)-3-hydroxyacyl]-alpha-D-glucosamine + holo-[ACP] + H(+)</text>
        <dbReference type="Rhea" id="RHEA:53836"/>
        <dbReference type="Rhea" id="RHEA-COMP:9685"/>
        <dbReference type="Rhea" id="RHEA-COMP:9945"/>
        <dbReference type="ChEBI" id="CHEBI:15378"/>
        <dbReference type="ChEBI" id="CHEBI:64479"/>
        <dbReference type="ChEBI" id="CHEBI:78827"/>
        <dbReference type="ChEBI" id="CHEBI:137740"/>
        <dbReference type="ChEBI" id="CHEBI:137748"/>
        <dbReference type="EC" id="2.3.1.191"/>
    </reaction>
</comment>
<dbReference type="InterPro" id="IPR007691">
    <property type="entry name" value="LpxD"/>
</dbReference>
<dbReference type="RefSeq" id="WP_307187905.1">
    <property type="nucleotide sequence ID" value="NZ_JAUTBA010000001.1"/>
</dbReference>
<evidence type="ECO:0000256" key="4">
    <source>
        <dbReference type="ARBA" id="ARBA00022737"/>
    </source>
</evidence>
<evidence type="ECO:0000259" key="8">
    <source>
        <dbReference type="Pfam" id="PF04613"/>
    </source>
</evidence>
<evidence type="ECO:0000256" key="1">
    <source>
        <dbReference type="ARBA" id="ARBA00022516"/>
    </source>
</evidence>
<dbReference type="EMBL" id="JAUTBA010000001">
    <property type="protein sequence ID" value="MDQ1152687.1"/>
    <property type="molecule type" value="Genomic_DNA"/>
</dbReference>
<feature type="active site" description="Proton acceptor" evidence="7">
    <location>
        <position position="243"/>
    </location>
</feature>
<comment type="pathway">
    <text evidence="7">Bacterial outer membrane biogenesis; LPS lipid A biosynthesis.</text>
</comment>
<evidence type="ECO:0000256" key="6">
    <source>
        <dbReference type="ARBA" id="ARBA00023315"/>
    </source>
</evidence>
<evidence type="ECO:0000256" key="3">
    <source>
        <dbReference type="ARBA" id="ARBA00022679"/>
    </source>
</evidence>
<dbReference type="Pfam" id="PF14602">
    <property type="entry name" value="Hexapep_2"/>
    <property type="match status" value="1"/>
</dbReference>
<dbReference type="NCBIfam" id="TIGR01853">
    <property type="entry name" value="lipid_A_lpxD"/>
    <property type="match status" value="1"/>
</dbReference>
<evidence type="ECO:0000313" key="9">
    <source>
        <dbReference type="EMBL" id="MDQ1152687.1"/>
    </source>
</evidence>
<protein>
    <recommendedName>
        <fullName evidence="7">UDP-3-O-acylglucosamine N-acyltransferase</fullName>
        <ecNumber evidence="7">2.3.1.191</ecNumber>
    </recommendedName>
</protein>
<evidence type="ECO:0000256" key="7">
    <source>
        <dbReference type="HAMAP-Rule" id="MF_00523"/>
    </source>
</evidence>
<keyword evidence="5 7" id="KW-0443">Lipid metabolism</keyword>
<keyword evidence="2 7" id="KW-0441">Lipid A biosynthesis</keyword>
<name>A0ABU0UCU8_9SPHI</name>
<dbReference type="EC" id="2.3.1.191" evidence="7"/>
<dbReference type="NCBIfam" id="NF002060">
    <property type="entry name" value="PRK00892.1"/>
    <property type="match status" value="1"/>
</dbReference>
<comment type="function">
    <text evidence="7">Catalyzes the N-acylation of UDP-3-O-acylglucosamine using 3-hydroxyacyl-ACP as the acyl donor. Is involved in the biosynthesis of lipid A, a phosphorylated glycolipid that anchors the lipopolysaccharide to the outer membrane of the cell.</text>
</comment>
<dbReference type="InterPro" id="IPR020573">
    <property type="entry name" value="UDP_GlcNAc_AcTrfase_non-rep"/>
</dbReference>
<keyword evidence="4 7" id="KW-0677">Repeat</keyword>
<comment type="similarity">
    <text evidence="7">Belongs to the transferase hexapeptide repeat family. LpxD subfamily.</text>
</comment>
<keyword evidence="10" id="KW-1185">Reference proteome</keyword>
<dbReference type="PANTHER" id="PTHR43378:SF2">
    <property type="entry name" value="UDP-3-O-ACYLGLUCOSAMINE N-ACYLTRANSFERASE 1, MITOCHONDRIAL-RELATED"/>
    <property type="match status" value="1"/>
</dbReference>
<dbReference type="Pfam" id="PF00132">
    <property type="entry name" value="Hexapep"/>
    <property type="match status" value="1"/>
</dbReference>
<comment type="caution">
    <text evidence="9">The sequence shown here is derived from an EMBL/GenBank/DDBJ whole genome shotgun (WGS) entry which is preliminary data.</text>
</comment>
<reference evidence="9 10" key="1">
    <citation type="submission" date="2023-07" db="EMBL/GenBank/DDBJ databases">
        <title>Functional and genomic diversity of the sorghum phyllosphere microbiome.</title>
        <authorList>
            <person name="Shade A."/>
        </authorList>
    </citation>
    <scope>NUCLEOTIDE SEQUENCE [LARGE SCALE GENOMIC DNA]</scope>
    <source>
        <strain evidence="9 10">SORGH_AS_0892</strain>
    </source>
</reference>
<organism evidence="9 10">
    <name type="scientific">Sphingobacterium zeae</name>
    <dbReference type="NCBI Taxonomy" id="1776859"/>
    <lineage>
        <taxon>Bacteria</taxon>
        <taxon>Pseudomonadati</taxon>
        <taxon>Bacteroidota</taxon>
        <taxon>Sphingobacteriia</taxon>
        <taxon>Sphingobacteriales</taxon>
        <taxon>Sphingobacteriaceae</taxon>
        <taxon>Sphingobacterium</taxon>
    </lineage>
</organism>
<dbReference type="Pfam" id="PF04613">
    <property type="entry name" value="LpxD"/>
    <property type="match status" value="1"/>
</dbReference>
<dbReference type="InterPro" id="IPR001451">
    <property type="entry name" value="Hexapep"/>
</dbReference>
<dbReference type="PANTHER" id="PTHR43378">
    <property type="entry name" value="UDP-3-O-ACYLGLUCOSAMINE N-ACYLTRANSFERASE"/>
    <property type="match status" value="1"/>
</dbReference>
<keyword evidence="1 7" id="KW-0444">Lipid biosynthesis</keyword>
<dbReference type="GO" id="GO:0103118">
    <property type="term" value="F:UDP-3-O-[(3R)-3-hydroxyacyl]-glucosamine N-acyltransferase activity"/>
    <property type="evidence" value="ECO:0007669"/>
    <property type="project" value="UniProtKB-EC"/>
</dbReference>
<proteinExistence type="inferred from homology"/>
<evidence type="ECO:0000256" key="2">
    <source>
        <dbReference type="ARBA" id="ARBA00022556"/>
    </source>
</evidence>
<accession>A0ABU0UCU8</accession>
<gene>
    <name evidence="7" type="primary">lpxD</name>
    <name evidence="9" type="ORF">QE382_004671</name>
</gene>
<keyword evidence="3 7" id="KW-0808">Transferase</keyword>
<dbReference type="Proteomes" id="UP001244640">
    <property type="component" value="Unassembled WGS sequence"/>
</dbReference>
<dbReference type="InterPro" id="IPR018357">
    <property type="entry name" value="Hexapep_transf_CS"/>
</dbReference>
<feature type="domain" description="UDP-3-O-[3-hydroxymyristoyl] glucosamine N-acyltransferase non-repeat region" evidence="8">
    <location>
        <begin position="22"/>
        <end position="91"/>
    </location>
</feature>
<evidence type="ECO:0000313" key="10">
    <source>
        <dbReference type="Proteomes" id="UP001244640"/>
    </source>
</evidence>
<sequence length="346" mass="37711">MQFTAQQIATLLEGRIEGNPEVAVGNLAKIEEGKKGDLSFLSNPKYEHFIYTTDASIVIVNEDLQLTHSTKPTLTIIRVKNAYAAFSTVLNMYNEFRLDKSGREEPHFIHDEAEIGQGGYIGAFVYIGRGASIGDHVKIYPQVYIGDKVTIGDNTTLYPGVKIYHDCKIGKNVVLHSGVVIGSDGFGFAPQEDGTYKKVPQIGYVQIEDNVEIGANTVIDRATMGATIVRDGVKLDNLIQIAHNVDIGRNTVVAAQTGISGSSKIGEHVVLGGQVGVVGHIVIAKGSQIQAQSGVNRSIKEEGKKWGGTPLMAYQPQLRSNVIFARLPELEKRIQELEKLVEKKLK</sequence>
<dbReference type="Gene3D" id="2.160.10.10">
    <property type="entry name" value="Hexapeptide repeat proteins"/>
    <property type="match status" value="1"/>
</dbReference>
<dbReference type="SUPFAM" id="SSF51161">
    <property type="entry name" value="Trimeric LpxA-like enzymes"/>
    <property type="match status" value="1"/>
</dbReference>
<evidence type="ECO:0000256" key="5">
    <source>
        <dbReference type="ARBA" id="ARBA00023098"/>
    </source>
</evidence>
<dbReference type="InterPro" id="IPR011004">
    <property type="entry name" value="Trimer_LpxA-like_sf"/>
</dbReference>
<dbReference type="HAMAP" id="MF_00523">
    <property type="entry name" value="LpxD"/>
    <property type="match status" value="1"/>
</dbReference>
<dbReference type="PROSITE" id="PS00101">
    <property type="entry name" value="HEXAPEP_TRANSFERASES"/>
    <property type="match status" value="1"/>
</dbReference>
<dbReference type="Gene3D" id="3.40.1390.10">
    <property type="entry name" value="MurE/MurF, N-terminal domain"/>
    <property type="match status" value="1"/>
</dbReference>
<dbReference type="CDD" id="cd03352">
    <property type="entry name" value="LbH_LpxD"/>
    <property type="match status" value="1"/>
</dbReference>
<comment type="subunit">
    <text evidence="7">Homotrimer.</text>
</comment>
<keyword evidence="6 7" id="KW-0012">Acyltransferase</keyword>